<feature type="region of interest" description="Disordered" evidence="3">
    <location>
        <begin position="164"/>
        <end position="185"/>
    </location>
</feature>
<dbReference type="InterPro" id="IPR011042">
    <property type="entry name" value="6-blade_b-propeller_TolB-like"/>
</dbReference>
<dbReference type="Pfam" id="PF07676">
    <property type="entry name" value="PD40"/>
    <property type="match status" value="2"/>
</dbReference>
<dbReference type="SUPFAM" id="SSF53474">
    <property type="entry name" value="alpha/beta-Hydrolases"/>
    <property type="match status" value="1"/>
</dbReference>
<dbReference type="RefSeq" id="WP_210509845.1">
    <property type="nucleotide sequence ID" value="NZ_JAFIDN010000001.1"/>
</dbReference>
<reference evidence="6" key="1">
    <citation type="submission" date="2021-02" db="EMBL/GenBank/DDBJ databases">
        <title>Natronogracilivirga saccharolytica gen. nov. sp. nov. a new anaerobic, haloalkiliphilic carbohydrate-fermenting bacterium from soda lake and proposing of Cyclonatronumiaceae fam. nov. in the phylum Balneolaeota.</title>
        <authorList>
            <person name="Zhilina T.N."/>
            <person name="Sorokin D.Y."/>
            <person name="Zavarzina D.G."/>
            <person name="Toshchakov S.V."/>
            <person name="Kublanov I.V."/>
        </authorList>
    </citation>
    <scope>NUCLEOTIDE SEQUENCE</scope>
    <source>
        <strain evidence="6">Z-1702</strain>
    </source>
</reference>
<evidence type="ECO:0000256" key="3">
    <source>
        <dbReference type="SAM" id="MobiDB-lite"/>
    </source>
</evidence>
<dbReference type="GO" id="GO:0004252">
    <property type="term" value="F:serine-type endopeptidase activity"/>
    <property type="evidence" value="ECO:0007669"/>
    <property type="project" value="TreeGrafter"/>
</dbReference>
<keyword evidence="2" id="KW-0720">Serine protease</keyword>
<feature type="region of interest" description="Disordered" evidence="3">
    <location>
        <begin position="22"/>
        <end position="45"/>
    </location>
</feature>
<sequence>MNKQVLLFTLSFFVLTGCGSSSIAASEPSTSDDHENKNGNDEHWSPEYIVENFRNAGSTEISPDGEWIAFTVSEARTEGDKSDYLTHIHMVRSDGSRQYQLTRGDHSASNPQWSPDGRYLSFTSGRNDDGNQIWMIDPKGGEAWQVTEADGSVSSYRWSNSGSHIAFSMTDPPTDEEEQRRRERRDVNVVDEDLRYAHIYVFEVEPEKEASADIRRLTEGEFHVGHFDWSPDDETIVFDHQPRPGTQYWPETSISTVPSDSGAVEKIIDLGGSDTTPLYSPDGNYLAFTSDNGDPRWPGHYYIFVMDLEDGSYRQLGETFDDEARLMEWAPDGESIYYTELHRTSIDLFAMPVDGGEYRQITRGDGRFTGLSLNADGTRLAAIHQDFHKSPDVIVSDESDFQPDRLTDINEGFELTELARAEVIIWESFDGLEIESPLIYPLDYEEGKTYPVILDVHGGPTGVYGESYLASSFAPLQQFAAEGYFVLRPNFRGSGGYGREFRFANVSDWGYGDLEDMKAGIDYLVERGMVDEERQGIMGWSYGGYMASFAITRTDRFQASIVGAGVTNLISMTGTADIPGFLPDYFEAEFWENYDRFKKHSAIFNVENISTPTLILHPEEDVRVPPTQGFELYNALKRLDIETQMVTYPRQPHGIREPKFRIDMVERQIDWMNRYLKQEESGE</sequence>
<feature type="domain" description="Peptidase S9 prolyl oligopeptidase catalytic" evidence="5">
    <location>
        <begin position="476"/>
        <end position="678"/>
    </location>
</feature>
<gene>
    <name evidence="6" type="ORF">NATSA_01815</name>
</gene>
<proteinExistence type="predicted"/>
<organism evidence="6 7">
    <name type="scientific">Natronogracilivirga saccharolytica</name>
    <dbReference type="NCBI Taxonomy" id="2812953"/>
    <lineage>
        <taxon>Bacteria</taxon>
        <taxon>Pseudomonadati</taxon>
        <taxon>Balneolota</taxon>
        <taxon>Balneolia</taxon>
        <taxon>Balneolales</taxon>
        <taxon>Cyclonatronaceae</taxon>
        <taxon>Natronogracilivirga</taxon>
    </lineage>
</organism>
<protein>
    <submittedName>
        <fullName evidence="6">S9 family peptidase</fullName>
    </submittedName>
</protein>
<keyword evidence="4" id="KW-0732">Signal</keyword>
<dbReference type="AlphaFoldDB" id="A0A8J7RKM6"/>
<dbReference type="PANTHER" id="PTHR42776:SF27">
    <property type="entry name" value="DIPEPTIDYL PEPTIDASE FAMILY MEMBER 6"/>
    <property type="match status" value="1"/>
</dbReference>
<dbReference type="InterPro" id="IPR029058">
    <property type="entry name" value="AB_hydrolase_fold"/>
</dbReference>
<evidence type="ECO:0000259" key="5">
    <source>
        <dbReference type="Pfam" id="PF00326"/>
    </source>
</evidence>
<evidence type="ECO:0000256" key="2">
    <source>
        <dbReference type="ARBA" id="ARBA00022825"/>
    </source>
</evidence>
<dbReference type="InterPro" id="IPR011659">
    <property type="entry name" value="WD40"/>
</dbReference>
<dbReference type="Pfam" id="PF00326">
    <property type="entry name" value="Peptidase_S9"/>
    <property type="match status" value="1"/>
</dbReference>
<keyword evidence="7" id="KW-1185">Reference proteome</keyword>
<dbReference type="Gene3D" id="2.120.10.30">
    <property type="entry name" value="TolB, C-terminal domain"/>
    <property type="match status" value="2"/>
</dbReference>
<dbReference type="SUPFAM" id="SSF82171">
    <property type="entry name" value="DPP6 N-terminal domain-like"/>
    <property type="match status" value="1"/>
</dbReference>
<dbReference type="PROSITE" id="PS51257">
    <property type="entry name" value="PROKAR_LIPOPROTEIN"/>
    <property type="match status" value="1"/>
</dbReference>
<comment type="caution">
    <text evidence="6">The sequence shown here is derived from an EMBL/GenBank/DDBJ whole genome shotgun (WGS) entry which is preliminary data.</text>
</comment>
<keyword evidence="1" id="KW-0378">Hydrolase</keyword>
<evidence type="ECO:0000313" key="6">
    <source>
        <dbReference type="EMBL" id="MBP3191389.1"/>
    </source>
</evidence>
<dbReference type="Proteomes" id="UP000673975">
    <property type="component" value="Unassembled WGS sequence"/>
</dbReference>
<evidence type="ECO:0000313" key="7">
    <source>
        <dbReference type="Proteomes" id="UP000673975"/>
    </source>
</evidence>
<dbReference type="GO" id="GO:0006508">
    <property type="term" value="P:proteolysis"/>
    <property type="evidence" value="ECO:0007669"/>
    <property type="project" value="InterPro"/>
</dbReference>
<name>A0A8J7RKM6_9BACT</name>
<dbReference type="InterPro" id="IPR001375">
    <property type="entry name" value="Peptidase_S9_cat"/>
</dbReference>
<feature type="chain" id="PRO_5035229950" evidence="4">
    <location>
        <begin position="25"/>
        <end position="683"/>
    </location>
</feature>
<feature type="signal peptide" evidence="4">
    <location>
        <begin position="1"/>
        <end position="24"/>
    </location>
</feature>
<feature type="compositionally biased region" description="Basic and acidic residues" evidence="3">
    <location>
        <begin position="31"/>
        <end position="45"/>
    </location>
</feature>
<evidence type="ECO:0000256" key="4">
    <source>
        <dbReference type="SAM" id="SignalP"/>
    </source>
</evidence>
<dbReference type="Gene3D" id="3.40.50.1820">
    <property type="entry name" value="alpha/beta hydrolase"/>
    <property type="match status" value="1"/>
</dbReference>
<dbReference type="PANTHER" id="PTHR42776">
    <property type="entry name" value="SERINE PEPTIDASE S9 FAMILY MEMBER"/>
    <property type="match status" value="1"/>
</dbReference>
<keyword evidence="2" id="KW-0645">Protease</keyword>
<evidence type="ECO:0000256" key="1">
    <source>
        <dbReference type="ARBA" id="ARBA00022801"/>
    </source>
</evidence>
<dbReference type="EMBL" id="JAFIDN010000001">
    <property type="protein sequence ID" value="MBP3191389.1"/>
    <property type="molecule type" value="Genomic_DNA"/>
</dbReference>
<accession>A0A8J7RKM6</accession>